<evidence type="ECO:0000313" key="4">
    <source>
        <dbReference type="Proteomes" id="UP000095606"/>
    </source>
</evidence>
<dbReference type="Pfam" id="PF16319">
    <property type="entry name" value="SGBP_BT4661-like"/>
    <property type="match status" value="1"/>
</dbReference>
<evidence type="ECO:0000313" key="5">
    <source>
        <dbReference type="Proteomes" id="UP001060104"/>
    </source>
</evidence>
<dbReference type="Gene3D" id="2.60.40.2710">
    <property type="match status" value="1"/>
</dbReference>
<keyword evidence="5" id="KW-1185">Reference proteome</keyword>
<dbReference type="Gene3D" id="2.30.30.1270">
    <property type="match status" value="1"/>
</dbReference>
<dbReference type="AlphaFoldDB" id="A0A174U7B4"/>
<accession>A0A3E5G576</accession>
<evidence type="ECO:0000256" key="1">
    <source>
        <dbReference type="SAM" id="SignalP"/>
    </source>
</evidence>
<reference evidence="3" key="2">
    <citation type="submission" date="2022-08" db="EMBL/GenBank/DDBJ databases">
        <title>Genome Sequencing of Bacteroides fragilis Group Isolates with Nanopore Technology.</title>
        <authorList>
            <person name="Tisza M.J."/>
            <person name="Smith D."/>
            <person name="Dekker J.P."/>
        </authorList>
    </citation>
    <scope>NUCLEOTIDE SEQUENCE</scope>
    <source>
        <strain evidence="3">BFG-527</strain>
    </source>
</reference>
<dbReference type="InterPro" id="IPR032529">
    <property type="entry name" value="BT4661-like"/>
</dbReference>
<dbReference type="Proteomes" id="UP000095606">
    <property type="component" value="Unassembled WGS sequence"/>
</dbReference>
<keyword evidence="1" id="KW-0732">Signal</keyword>
<gene>
    <name evidence="2" type="ORF">ERS852461_04371</name>
    <name evidence="3" type="ORF">NXY30_13130</name>
</gene>
<name>A0A174U7B4_9BACE</name>
<dbReference type="Gene3D" id="2.60.40.2720">
    <property type="match status" value="1"/>
</dbReference>
<accession>A0A174U7B4</accession>
<reference evidence="2 4" key="1">
    <citation type="submission" date="2015-09" db="EMBL/GenBank/DDBJ databases">
        <authorList>
            <consortium name="Pathogen Informatics"/>
        </authorList>
    </citation>
    <scope>NUCLEOTIDE SEQUENCE [LARGE SCALE GENOMIC DNA]</scope>
    <source>
        <strain evidence="2 4">2789STDY5834846</strain>
    </source>
</reference>
<dbReference type="Gene3D" id="2.60.40.10">
    <property type="entry name" value="Immunoglobulins"/>
    <property type="match status" value="1"/>
</dbReference>
<dbReference type="EMBL" id="CP103141">
    <property type="protein sequence ID" value="UVQ77244.1"/>
    <property type="molecule type" value="Genomic_DNA"/>
</dbReference>
<dbReference type="RefSeq" id="WP_055271185.1">
    <property type="nucleotide sequence ID" value="NZ_CABMFH010000027.1"/>
</dbReference>
<evidence type="ECO:0000313" key="2">
    <source>
        <dbReference type="EMBL" id="CUQ14899.1"/>
    </source>
</evidence>
<dbReference type="Gene3D" id="2.60.40.60">
    <property type="entry name" value="Cadherins"/>
    <property type="match status" value="1"/>
</dbReference>
<proteinExistence type="predicted"/>
<dbReference type="Gene3D" id="2.60.40.2730">
    <property type="match status" value="1"/>
</dbReference>
<dbReference type="InterPro" id="IPR013783">
    <property type="entry name" value="Ig-like_fold"/>
</dbReference>
<feature type="chain" id="PRO_5041045643" evidence="1">
    <location>
        <begin position="29"/>
        <end position="721"/>
    </location>
</feature>
<organism evidence="2 4">
    <name type="scientific">Bacteroides faecis</name>
    <dbReference type="NCBI Taxonomy" id="674529"/>
    <lineage>
        <taxon>Bacteria</taxon>
        <taxon>Pseudomonadati</taxon>
        <taxon>Bacteroidota</taxon>
        <taxon>Bacteroidia</taxon>
        <taxon>Bacteroidales</taxon>
        <taxon>Bacteroidaceae</taxon>
        <taxon>Bacteroides</taxon>
    </lineage>
</organism>
<dbReference type="EMBL" id="CZAE01000027">
    <property type="protein sequence ID" value="CUQ14899.1"/>
    <property type="molecule type" value="Genomic_DNA"/>
</dbReference>
<sequence length="721" mass="77878">MRSKLQNITSRFLAILMVVGLCVTNSSCTDPETTDSTKFALFYAGITDIGPSMSFNLDAPTYIGGAPSDFAITRVTLNGETYDTNSFAIDTNTGSISLSNTSELPVGLYTLSVSCYSNGNYYEFKDIVTINMMKPVPDSISVEPNKISAEFADIISTESTVELPTAQVTTEGDHISIQKYIIANVRKDGVLVEENDFFTISSTGEISIVKGESKIQPGKYVLDLKLTTAIVDEAAEEGIFENAIEIDITSKPLTLTYTPNTVKVEENAQNISAVPTLVGSSEGLTYAIKSVSPTSSSVTIDPVTGVITLAANNQMEIGTTCEVSVTVTNQYGSTDFENAYTMTIVEFINPITKFEYSDTEELIQATAFEHPVKTIDGDEVSFSFVNLDSKLSDLTIDATTGTISAKKGNNIPVGQHTVTVLAKNNKSELQASFKLNIKTNPYYFTYVHWGNNLNLSPAQNYASQYRVTSNNALLSLSIPVAETDIPEGVEVEWTIDNSSSSISGGSIDENGTITFTAGWTNAKVLMILVKATTGKGTAGEITIKTPVFIHCSSAVAGVTVNYTPFVFQVNPRTGGSSVAPTITGTDLSTFIADYRRTFNYYNINGPAEHKNGQPGSGNDTFMYSLWKAYYESIGVASVNTGQKWPLSYYDNTSRLAAPLGYVDATNNCAVKINPNKWQNEYGYANGVMIGQMTFVTDGNSGGVSSGSQMFPLAIWFDTKFQ</sequence>
<feature type="signal peptide" evidence="1">
    <location>
        <begin position="1"/>
        <end position="28"/>
    </location>
</feature>
<dbReference type="Proteomes" id="UP001060104">
    <property type="component" value="Chromosome"/>
</dbReference>
<evidence type="ECO:0000313" key="3">
    <source>
        <dbReference type="EMBL" id="UVQ77244.1"/>
    </source>
</evidence>
<protein>
    <submittedName>
        <fullName evidence="2">Cadherin domain</fullName>
    </submittedName>
    <submittedName>
        <fullName evidence="3">DUF4958 family protein</fullName>
    </submittedName>
</protein>